<evidence type="ECO:0000313" key="1">
    <source>
        <dbReference type="EMBL" id="KAJ8944904.1"/>
    </source>
</evidence>
<comment type="caution">
    <text evidence="1">The sequence shown here is derived from an EMBL/GenBank/DDBJ whole genome shotgun (WGS) entry which is preliminary data.</text>
</comment>
<reference evidence="1" key="1">
    <citation type="journal article" date="2023" name="Insect Mol. Biol.">
        <title>Genome sequencing provides insights into the evolution of gene families encoding plant cell wall-degrading enzymes in longhorned beetles.</title>
        <authorList>
            <person name="Shin N.R."/>
            <person name="Okamura Y."/>
            <person name="Kirsch R."/>
            <person name="Pauchet Y."/>
        </authorList>
    </citation>
    <scope>NUCLEOTIDE SEQUENCE</scope>
    <source>
        <strain evidence="1">AMC_N1</strain>
    </source>
</reference>
<accession>A0AAV8Y2F4</accession>
<evidence type="ECO:0000313" key="2">
    <source>
        <dbReference type="Proteomes" id="UP001162162"/>
    </source>
</evidence>
<organism evidence="1 2">
    <name type="scientific">Aromia moschata</name>
    <dbReference type="NCBI Taxonomy" id="1265417"/>
    <lineage>
        <taxon>Eukaryota</taxon>
        <taxon>Metazoa</taxon>
        <taxon>Ecdysozoa</taxon>
        <taxon>Arthropoda</taxon>
        <taxon>Hexapoda</taxon>
        <taxon>Insecta</taxon>
        <taxon>Pterygota</taxon>
        <taxon>Neoptera</taxon>
        <taxon>Endopterygota</taxon>
        <taxon>Coleoptera</taxon>
        <taxon>Polyphaga</taxon>
        <taxon>Cucujiformia</taxon>
        <taxon>Chrysomeloidea</taxon>
        <taxon>Cerambycidae</taxon>
        <taxon>Cerambycinae</taxon>
        <taxon>Callichromatini</taxon>
        <taxon>Aromia</taxon>
    </lineage>
</organism>
<dbReference type="EMBL" id="JAPWTK010000234">
    <property type="protein sequence ID" value="KAJ8944904.1"/>
    <property type="molecule type" value="Genomic_DNA"/>
</dbReference>
<protein>
    <submittedName>
        <fullName evidence="1">Uncharacterized protein</fullName>
    </submittedName>
</protein>
<dbReference type="AlphaFoldDB" id="A0AAV8Y2F4"/>
<gene>
    <name evidence="1" type="ORF">NQ318_012713</name>
</gene>
<keyword evidence="2" id="KW-1185">Reference proteome</keyword>
<sequence>MNHRTVDLEPPSRKRTSVQYVSFWREGLSSMASSTFHPNQKSVHSEICQRLLARYEDEERPHTAAITQVKLEEMHWEQLNILLTVQTYRCATAICLDR</sequence>
<name>A0AAV8Y2F4_9CUCU</name>
<dbReference type="Proteomes" id="UP001162162">
    <property type="component" value="Unassembled WGS sequence"/>
</dbReference>
<proteinExistence type="predicted"/>